<sequence length="208" mass="23059">MSIHPSFTNEMLNRFDRIGKSVWQCGHMTCPNCNEAIITLEGSVTKNTSRFVRRYIAFPRSASARQPAPVEVPAHIAEDYMEASAILSISPKASAALSRRCLQSVLRENGYGQKDLAPAIQAAIDSKSLPSALAENIDAIRNIGNFAAHPLKDTNSGQILPVEPHEAEWNLDVLEDLFDFYYVQPARAKERRQALNEKLAQVGKPPMK</sequence>
<keyword evidence="3" id="KW-1185">Reference proteome</keyword>
<evidence type="ECO:0000313" key="3">
    <source>
        <dbReference type="Proteomes" id="UP001058980"/>
    </source>
</evidence>
<dbReference type="EMBL" id="CP102780">
    <property type="protein sequence ID" value="UVA79403.1"/>
    <property type="molecule type" value="Genomic_DNA"/>
</dbReference>
<dbReference type="RefSeq" id="WP_257958876.1">
    <property type="nucleotide sequence ID" value="NZ_CP102780.1"/>
</dbReference>
<feature type="domain" description="DUF4145" evidence="1">
    <location>
        <begin position="82"/>
        <end position="159"/>
    </location>
</feature>
<dbReference type="InterPro" id="IPR025285">
    <property type="entry name" value="DUF4145"/>
</dbReference>
<protein>
    <submittedName>
        <fullName evidence="2">DUF4145 domain-containing protein</fullName>
    </submittedName>
</protein>
<proteinExistence type="predicted"/>
<reference evidence="2" key="1">
    <citation type="submission" date="2022-08" db="EMBL/GenBank/DDBJ databases">
        <title>Multi-unit outbreak of Pandoraea commovens among non-cystic fibrosis intensive care patients from 2019 to 2021 in Berlin, Germany.</title>
        <authorList>
            <person name="Menzel P."/>
        </authorList>
    </citation>
    <scope>NUCLEOTIDE SEQUENCE</scope>
    <source>
        <strain evidence="2">LB-19-202-79</strain>
    </source>
</reference>
<dbReference type="Proteomes" id="UP001058980">
    <property type="component" value="Chromosome"/>
</dbReference>
<evidence type="ECO:0000313" key="2">
    <source>
        <dbReference type="EMBL" id="UVA79403.1"/>
    </source>
</evidence>
<gene>
    <name evidence="2" type="ORF">NTU39_26040</name>
</gene>
<dbReference type="Pfam" id="PF13643">
    <property type="entry name" value="DUF4145"/>
    <property type="match status" value="1"/>
</dbReference>
<name>A0ABY5QHT0_9BURK</name>
<accession>A0ABY5QHT0</accession>
<evidence type="ECO:0000259" key="1">
    <source>
        <dbReference type="Pfam" id="PF13643"/>
    </source>
</evidence>
<organism evidence="2 3">
    <name type="scientific">Pandoraea commovens</name>
    <dbReference type="NCBI Taxonomy" id="2508289"/>
    <lineage>
        <taxon>Bacteria</taxon>
        <taxon>Pseudomonadati</taxon>
        <taxon>Pseudomonadota</taxon>
        <taxon>Betaproteobacteria</taxon>
        <taxon>Burkholderiales</taxon>
        <taxon>Burkholderiaceae</taxon>
        <taxon>Pandoraea</taxon>
    </lineage>
</organism>